<sequence length="396" mass="40908">MLPTLFLSLLAASPPTSASPWAGIGSTSKSKRGVDEVWGGYNITAAALEIRNSISSPTCNKTASCQEVITTVVPRCLGLQGSAGCWCGLEDPIHYCAICMLSPTDNTTSATQTQSATEGHMAFHEGCAAYAVSLNASATMTMDGMTMDMGSMTMSMTGMASATASSASNDAGAAHKHSNTGPIVGGVVGGLLGLLLILVGGWLGWKHFQSKNNTHATPYQDSKDHGGDHMVQHTATPYYGPGDNKTGSVYFNNGTVIGTPQQQPADLVSNRLSYASHQPYPYSPAVSSPQAPFATSASRDYDTSMFAALGPASQVSSPPSQYGGNSTSSGGATTQAPLMVHETGQTWTTNPITPPPPFVPSSSPGLPPGARGPEHGRPIGYTSGVPEAMSIEGEKR</sequence>
<keyword evidence="5" id="KW-1185">Reference proteome</keyword>
<name>A0A0C3QJN3_9AGAM</name>
<dbReference type="Proteomes" id="UP000054248">
    <property type="component" value="Unassembled WGS sequence"/>
</dbReference>
<feature type="compositionally biased region" description="Polar residues" evidence="1">
    <location>
        <begin position="313"/>
        <end position="322"/>
    </location>
</feature>
<evidence type="ECO:0008006" key="6">
    <source>
        <dbReference type="Google" id="ProtNLM"/>
    </source>
</evidence>
<evidence type="ECO:0000256" key="3">
    <source>
        <dbReference type="SAM" id="SignalP"/>
    </source>
</evidence>
<protein>
    <recommendedName>
        <fullName evidence="6">Extracellular membrane protein CFEM domain-containing protein</fullName>
    </recommendedName>
</protein>
<dbReference type="EMBL" id="KN823010">
    <property type="protein sequence ID" value="KIO27331.1"/>
    <property type="molecule type" value="Genomic_DNA"/>
</dbReference>
<feature type="compositionally biased region" description="Low complexity" evidence="1">
    <location>
        <begin position="360"/>
        <end position="371"/>
    </location>
</feature>
<dbReference type="AlphaFoldDB" id="A0A0C3QJN3"/>
<gene>
    <name evidence="4" type="ORF">M407DRAFT_243371</name>
</gene>
<reference evidence="5" key="2">
    <citation type="submission" date="2015-01" db="EMBL/GenBank/DDBJ databases">
        <title>Evolutionary Origins and Diversification of the Mycorrhizal Mutualists.</title>
        <authorList>
            <consortium name="DOE Joint Genome Institute"/>
            <consortium name="Mycorrhizal Genomics Consortium"/>
            <person name="Kohler A."/>
            <person name="Kuo A."/>
            <person name="Nagy L.G."/>
            <person name="Floudas D."/>
            <person name="Copeland A."/>
            <person name="Barry K.W."/>
            <person name="Cichocki N."/>
            <person name="Veneault-Fourrey C."/>
            <person name="LaButti K."/>
            <person name="Lindquist E.A."/>
            <person name="Lipzen A."/>
            <person name="Lundell T."/>
            <person name="Morin E."/>
            <person name="Murat C."/>
            <person name="Riley R."/>
            <person name="Ohm R."/>
            <person name="Sun H."/>
            <person name="Tunlid A."/>
            <person name="Henrissat B."/>
            <person name="Grigoriev I.V."/>
            <person name="Hibbett D.S."/>
            <person name="Martin F."/>
        </authorList>
    </citation>
    <scope>NUCLEOTIDE SEQUENCE [LARGE SCALE GENOMIC DNA]</scope>
    <source>
        <strain evidence="5">MUT 4182</strain>
    </source>
</reference>
<keyword evidence="2" id="KW-0472">Membrane</keyword>
<proteinExistence type="predicted"/>
<feature type="transmembrane region" description="Helical" evidence="2">
    <location>
        <begin position="183"/>
        <end position="205"/>
    </location>
</feature>
<evidence type="ECO:0000256" key="1">
    <source>
        <dbReference type="SAM" id="MobiDB-lite"/>
    </source>
</evidence>
<evidence type="ECO:0000256" key="2">
    <source>
        <dbReference type="SAM" id="Phobius"/>
    </source>
</evidence>
<feature type="region of interest" description="Disordered" evidence="1">
    <location>
        <begin position="310"/>
        <end position="334"/>
    </location>
</feature>
<keyword evidence="2" id="KW-1133">Transmembrane helix</keyword>
<evidence type="ECO:0000313" key="5">
    <source>
        <dbReference type="Proteomes" id="UP000054248"/>
    </source>
</evidence>
<feature type="compositionally biased region" description="Low complexity" evidence="1">
    <location>
        <begin position="323"/>
        <end position="334"/>
    </location>
</feature>
<reference evidence="4 5" key="1">
    <citation type="submission" date="2014-04" db="EMBL/GenBank/DDBJ databases">
        <authorList>
            <consortium name="DOE Joint Genome Institute"/>
            <person name="Kuo A."/>
            <person name="Girlanda M."/>
            <person name="Perotto S."/>
            <person name="Kohler A."/>
            <person name="Nagy L.G."/>
            <person name="Floudas D."/>
            <person name="Copeland A."/>
            <person name="Barry K.W."/>
            <person name="Cichocki N."/>
            <person name="Veneault-Fourrey C."/>
            <person name="LaButti K."/>
            <person name="Lindquist E.A."/>
            <person name="Lipzen A."/>
            <person name="Lundell T."/>
            <person name="Morin E."/>
            <person name="Murat C."/>
            <person name="Sun H."/>
            <person name="Tunlid A."/>
            <person name="Henrissat B."/>
            <person name="Grigoriev I.V."/>
            <person name="Hibbett D.S."/>
            <person name="Martin F."/>
            <person name="Nordberg H.P."/>
            <person name="Cantor M.N."/>
            <person name="Hua S.X."/>
        </authorList>
    </citation>
    <scope>NUCLEOTIDE SEQUENCE [LARGE SCALE GENOMIC DNA]</scope>
    <source>
        <strain evidence="4 5">MUT 4182</strain>
    </source>
</reference>
<dbReference type="HOGENOM" id="CLU_696753_0_0_1"/>
<feature type="region of interest" description="Disordered" evidence="1">
    <location>
        <begin position="349"/>
        <end position="396"/>
    </location>
</feature>
<organism evidence="4 5">
    <name type="scientific">Tulasnella calospora MUT 4182</name>
    <dbReference type="NCBI Taxonomy" id="1051891"/>
    <lineage>
        <taxon>Eukaryota</taxon>
        <taxon>Fungi</taxon>
        <taxon>Dikarya</taxon>
        <taxon>Basidiomycota</taxon>
        <taxon>Agaricomycotina</taxon>
        <taxon>Agaricomycetes</taxon>
        <taxon>Cantharellales</taxon>
        <taxon>Tulasnellaceae</taxon>
        <taxon>Tulasnella</taxon>
    </lineage>
</organism>
<keyword evidence="2" id="KW-0812">Transmembrane</keyword>
<feature type="signal peptide" evidence="3">
    <location>
        <begin position="1"/>
        <end position="18"/>
    </location>
</feature>
<evidence type="ECO:0000313" key="4">
    <source>
        <dbReference type="EMBL" id="KIO27331.1"/>
    </source>
</evidence>
<dbReference type="OrthoDB" id="3251621at2759"/>
<accession>A0A0C3QJN3</accession>
<keyword evidence="3" id="KW-0732">Signal</keyword>
<feature type="chain" id="PRO_5002168899" description="Extracellular membrane protein CFEM domain-containing protein" evidence="3">
    <location>
        <begin position="19"/>
        <end position="396"/>
    </location>
</feature>